<dbReference type="InterPro" id="IPR036259">
    <property type="entry name" value="MFS_trans_sf"/>
</dbReference>
<dbReference type="Proteomes" id="UP000653565">
    <property type="component" value="Unassembled WGS sequence"/>
</dbReference>
<reference evidence="9" key="1">
    <citation type="journal article" date="2020" name="bioRxiv">
        <title>Genomic and phenotypic heterogeneity of clinical isolates of the human pathogens Aspergillus fumigatus, Aspergillus lentulus and Aspergillus fumigatiaffinis.</title>
        <authorList>
            <person name="dos Santos R.A.C."/>
            <person name="Steenwyk J.L."/>
            <person name="Rivero-Menendez O."/>
            <person name="Mead M.E."/>
            <person name="Silva L.P."/>
            <person name="Bastos R.W."/>
            <person name="Alastruey-Izquierdo A."/>
            <person name="Goldman G.H."/>
            <person name="Rokas A."/>
        </authorList>
    </citation>
    <scope>NUCLEOTIDE SEQUENCE</scope>
    <source>
        <strain evidence="9">CNM-CM6805</strain>
    </source>
</reference>
<feature type="transmembrane region" description="Helical" evidence="7">
    <location>
        <begin position="160"/>
        <end position="180"/>
    </location>
</feature>
<evidence type="ECO:0000256" key="1">
    <source>
        <dbReference type="ARBA" id="ARBA00004141"/>
    </source>
</evidence>
<feature type="transmembrane region" description="Helical" evidence="7">
    <location>
        <begin position="531"/>
        <end position="551"/>
    </location>
</feature>
<feature type="transmembrane region" description="Helical" evidence="7">
    <location>
        <begin position="423"/>
        <end position="443"/>
    </location>
</feature>
<evidence type="ECO:0000256" key="6">
    <source>
        <dbReference type="SAM" id="MobiDB-lite"/>
    </source>
</evidence>
<gene>
    <name evidence="9" type="ORF">CNMCM6805_000365</name>
</gene>
<keyword evidence="10" id="KW-1185">Reference proteome</keyword>
<feature type="domain" description="Major facilitator superfamily (MFS) profile" evidence="8">
    <location>
        <begin position="65"/>
        <end position="515"/>
    </location>
</feature>
<reference evidence="9" key="2">
    <citation type="submission" date="2020-04" db="EMBL/GenBank/DDBJ databases">
        <authorList>
            <person name="Santos R.A.C."/>
            <person name="Steenwyk J.L."/>
            <person name="Rivero-Menendez O."/>
            <person name="Mead M.E."/>
            <person name="Silva L.P."/>
            <person name="Bastos R.W."/>
            <person name="Alastruey-Izquierdo A."/>
            <person name="Goldman G.H."/>
            <person name="Rokas A."/>
        </authorList>
    </citation>
    <scope>NUCLEOTIDE SEQUENCE</scope>
    <source>
        <strain evidence="9">CNM-CM6805</strain>
    </source>
</reference>
<dbReference type="PROSITE" id="PS50850">
    <property type="entry name" value="MFS"/>
    <property type="match status" value="1"/>
</dbReference>
<evidence type="ECO:0000313" key="10">
    <source>
        <dbReference type="Proteomes" id="UP000653565"/>
    </source>
</evidence>
<feature type="transmembrane region" description="Helical" evidence="7">
    <location>
        <begin position="328"/>
        <end position="348"/>
    </location>
</feature>
<dbReference type="Pfam" id="PF07690">
    <property type="entry name" value="MFS_1"/>
    <property type="match status" value="1"/>
</dbReference>
<dbReference type="PANTHER" id="PTHR23501">
    <property type="entry name" value="MAJOR FACILITATOR SUPERFAMILY"/>
    <property type="match status" value="1"/>
</dbReference>
<keyword evidence="4 7" id="KW-1133">Transmembrane helix</keyword>
<evidence type="ECO:0000256" key="2">
    <source>
        <dbReference type="ARBA" id="ARBA00022448"/>
    </source>
</evidence>
<organism evidence="9 10">
    <name type="scientific">Aspergillus fumigatiaffinis</name>
    <dbReference type="NCBI Taxonomy" id="340414"/>
    <lineage>
        <taxon>Eukaryota</taxon>
        <taxon>Fungi</taxon>
        <taxon>Dikarya</taxon>
        <taxon>Ascomycota</taxon>
        <taxon>Pezizomycotina</taxon>
        <taxon>Eurotiomycetes</taxon>
        <taxon>Eurotiomycetidae</taxon>
        <taxon>Eurotiales</taxon>
        <taxon>Aspergillaceae</taxon>
        <taxon>Aspergillus</taxon>
        <taxon>Aspergillus subgen. Fumigati</taxon>
    </lineage>
</organism>
<evidence type="ECO:0000259" key="8">
    <source>
        <dbReference type="PROSITE" id="PS50850"/>
    </source>
</evidence>
<keyword evidence="3 7" id="KW-0812">Transmembrane</keyword>
<name>A0A8H4EBS8_9EURO</name>
<evidence type="ECO:0000256" key="4">
    <source>
        <dbReference type="ARBA" id="ARBA00022989"/>
    </source>
</evidence>
<dbReference type="OrthoDB" id="10021397at2759"/>
<accession>A0A8H4EBS8</accession>
<proteinExistence type="predicted"/>
<feature type="transmembrane region" description="Helical" evidence="7">
    <location>
        <begin position="455"/>
        <end position="479"/>
    </location>
</feature>
<dbReference type="Gene3D" id="1.20.1250.20">
    <property type="entry name" value="MFS general substrate transporter like domains"/>
    <property type="match status" value="1"/>
</dbReference>
<evidence type="ECO:0000256" key="7">
    <source>
        <dbReference type="SAM" id="Phobius"/>
    </source>
</evidence>
<feature type="transmembrane region" description="Helical" evidence="7">
    <location>
        <begin position="289"/>
        <end position="308"/>
    </location>
</feature>
<dbReference type="CDD" id="cd17502">
    <property type="entry name" value="MFS_Azr1_MDR_like"/>
    <property type="match status" value="1"/>
</dbReference>
<dbReference type="InterPro" id="IPR011701">
    <property type="entry name" value="MFS"/>
</dbReference>
<dbReference type="InterPro" id="IPR020846">
    <property type="entry name" value="MFS_dom"/>
</dbReference>
<protein>
    <recommendedName>
        <fullName evidence="8">Major facilitator superfamily (MFS) profile domain-containing protein</fullName>
    </recommendedName>
</protein>
<sequence>MSEVKDAVPATNASCSQETETGAAVSPSDDDTIDVAEKKEPEATQAPPAGPPAVKYPDPLLGAVLTVALLLAMFLVALDMSIITTAIPTITKRFHSLDQEGWYGSAFFLCLATFQAFWGKAYKFFPLKTAFLTAVGVFELGSLIAALAPNSPALIVGRAIQGVGGAGVTGGVYTILAFITRPKYLHAVFGVTSAVWSVSSVLGPILSGVFTQYVTWRWCFWVNLPIGGAASIILLLLLKTPPHSRVAHTTIDKIPTLFDFPGMVVLVGGMVCLLLALEDGGVKHPWHSSVPIGLLVGFGLLMIVFVLVEWKQGEGAMVVPRIIKRRSILVLALFNLTAQGSGFARVYNLPFFFQAGQGQSPSESGIRTLPTVLTTSIFSFIGSILLGKVGFYQPFLMLGAMFVTVGTGLIYTMGPAATAGQYIGYQVLAAIGSGLVIQLNVIVAQAITPRVDMSMTLATVLFFQFIGGTVGVSAATNIMNNVLINTLTKESPNISVADVLAAGSTGLSRAFPRKEDLDVVVHAYMNGIKAGWIWCIALAGLAFLVSFGAEWKSVRPEDVKKRREQKAAAASAGP</sequence>
<keyword evidence="5 7" id="KW-0472">Membrane</keyword>
<dbReference type="EMBL" id="JAAAPX010000109">
    <property type="protein sequence ID" value="KAF4231047.1"/>
    <property type="molecule type" value="Genomic_DNA"/>
</dbReference>
<feature type="transmembrane region" description="Helical" evidence="7">
    <location>
        <begin position="258"/>
        <end position="277"/>
    </location>
</feature>
<keyword evidence="2" id="KW-0813">Transport</keyword>
<dbReference type="GO" id="GO:0022857">
    <property type="term" value="F:transmembrane transporter activity"/>
    <property type="evidence" value="ECO:0007669"/>
    <property type="project" value="InterPro"/>
</dbReference>
<feature type="transmembrane region" description="Helical" evidence="7">
    <location>
        <begin position="130"/>
        <end position="148"/>
    </location>
</feature>
<feature type="compositionally biased region" description="Polar residues" evidence="6">
    <location>
        <begin position="11"/>
        <end position="20"/>
    </location>
</feature>
<dbReference type="GO" id="GO:0005886">
    <property type="term" value="C:plasma membrane"/>
    <property type="evidence" value="ECO:0007669"/>
    <property type="project" value="TreeGrafter"/>
</dbReference>
<feature type="transmembrane region" description="Helical" evidence="7">
    <location>
        <begin position="368"/>
        <end position="387"/>
    </location>
</feature>
<feature type="transmembrane region" description="Helical" evidence="7">
    <location>
        <begin position="102"/>
        <end position="118"/>
    </location>
</feature>
<dbReference type="PANTHER" id="PTHR23501:SF177">
    <property type="entry name" value="MAJOR FACILITATOR SUPERFAMILY (MFS) PROFILE DOMAIN-CONTAINING PROTEIN-RELATED"/>
    <property type="match status" value="1"/>
</dbReference>
<feature type="region of interest" description="Disordered" evidence="6">
    <location>
        <begin position="1"/>
        <end position="51"/>
    </location>
</feature>
<dbReference type="AlphaFoldDB" id="A0A8H4EBS8"/>
<evidence type="ECO:0000256" key="3">
    <source>
        <dbReference type="ARBA" id="ARBA00022692"/>
    </source>
</evidence>
<feature type="transmembrane region" description="Helical" evidence="7">
    <location>
        <begin position="187"/>
        <end position="214"/>
    </location>
</feature>
<evidence type="ECO:0000256" key="5">
    <source>
        <dbReference type="ARBA" id="ARBA00023136"/>
    </source>
</evidence>
<feature type="transmembrane region" description="Helical" evidence="7">
    <location>
        <begin position="394"/>
        <end position="411"/>
    </location>
</feature>
<comment type="caution">
    <text evidence="9">The sequence shown here is derived from an EMBL/GenBank/DDBJ whole genome shotgun (WGS) entry which is preliminary data.</text>
</comment>
<comment type="subcellular location">
    <subcellularLocation>
        <location evidence="1">Membrane</location>
        <topology evidence="1">Multi-pass membrane protein</topology>
    </subcellularLocation>
</comment>
<feature type="transmembrane region" description="Helical" evidence="7">
    <location>
        <begin position="220"/>
        <end position="238"/>
    </location>
</feature>
<feature type="transmembrane region" description="Helical" evidence="7">
    <location>
        <begin position="60"/>
        <end position="82"/>
    </location>
</feature>
<dbReference type="SUPFAM" id="SSF103473">
    <property type="entry name" value="MFS general substrate transporter"/>
    <property type="match status" value="1"/>
</dbReference>
<evidence type="ECO:0000313" key="9">
    <source>
        <dbReference type="EMBL" id="KAF4231047.1"/>
    </source>
</evidence>